<keyword evidence="2" id="KW-1185">Reference proteome</keyword>
<sequence length="89" mass="10173">MDGLNASLTALLQGSGNVITVQQKKKKGYSTYFMIPSSSTSPNRKYRHFQRAGPEADIWADRRFWTNYYTRNPLVKSKSLCMSTGSFRK</sequence>
<name>A0ABV0TIX4_9TELE</name>
<protein>
    <submittedName>
        <fullName evidence="1">Uncharacterized protein</fullName>
    </submittedName>
</protein>
<comment type="caution">
    <text evidence="1">The sequence shown here is derived from an EMBL/GenBank/DDBJ whole genome shotgun (WGS) entry which is preliminary data.</text>
</comment>
<dbReference type="EMBL" id="JAHRIQ010036116">
    <property type="protein sequence ID" value="MEQ2232833.1"/>
    <property type="molecule type" value="Genomic_DNA"/>
</dbReference>
<reference evidence="1 2" key="1">
    <citation type="submission" date="2021-06" db="EMBL/GenBank/DDBJ databases">
        <authorList>
            <person name="Palmer J.M."/>
        </authorList>
    </citation>
    <scope>NUCLEOTIDE SEQUENCE [LARGE SCALE GENOMIC DNA]</scope>
    <source>
        <strain evidence="2">if_2019</strain>
        <tissue evidence="1">Muscle</tissue>
    </source>
</reference>
<dbReference type="Proteomes" id="UP001482620">
    <property type="component" value="Unassembled WGS sequence"/>
</dbReference>
<evidence type="ECO:0000313" key="2">
    <source>
        <dbReference type="Proteomes" id="UP001482620"/>
    </source>
</evidence>
<proteinExistence type="predicted"/>
<evidence type="ECO:0000313" key="1">
    <source>
        <dbReference type="EMBL" id="MEQ2232833.1"/>
    </source>
</evidence>
<organism evidence="1 2">
    <name type="scientific">Ilyodon furcidens</name>
    <name type="common">goldbreast splitfin</name>
    <dbReference type="NCBI Taxonomy" id="33524"/>
    <lineage>
        <taxon>Eukaryota</taxon>
        <taxon>Metazoa</taxon>
        <taxon>Chordata</taxon>
        <taxon>Craniata</taxon>
        <taxon>Vertebrata</taxon>
        <taxon>Euteleostomi</taxon>
        <taxon>Actinopterygii</taxon>
        <taxon>Neopterygii</taxon>
        <taxon>Teleostei</taxon>
        <taxon>Neoteleostei</taxon>
        <taxon>Acanthomorphata</taxon>
        <taxon>Ovalentaria</taxon>
        <taxon>Atherinomorphae</taxon>
        <taxon>Cyprinodontiformes</taxon>
        <taxon>Goodeidae</taxon>
        <taxon>Ilyodon</taxon>
    </lineage>
</organism>
<gene>
    <name evidence="1" type="ORF">ILYODFUR_015490</name>
</gene>
<accession>A0ABV0TIX4</accession>